<dbReference type="Gene3D" id="3.10.180.10">
    <property type="entry name" value="2,3-Dihydroxybiphenyl 1,2-Dioxygenase, domain 1"/>
    <property type="match status" value="1"/>
</dbReference>
<evidence type="ECO:0000313" key="3">
    <source>
        <dbReference type="Proteomes" id="UP001202867"/>
    </source>
</evidence>
<dbReference type="CDD" id="cd06587">
    <property type="entry name" value="VOC"/>
    <property type="match status" value="1"/>
</dbReference>
<comment type="caution">
    <text evidence="2">The sequence shown here is derived from an EMBL/GenBank/DDBJ whole genome shotgun (WGS) entry which is preliminary data.</text>
</comment>
<dbReference type="SUPFAM" id="SSF54593">
    <property type="entry name" value="Glyoxalase/Bleomycin resistance protein/Dihydroxybiphenyl dioxygenase"/>
    <property type="match status" value="1"/>
</dbReference>
<dbReference type="InterPro" id="IPR029068">
    <property type="entry name" value="Glyas_Bleomycin-R_OHBP_Dase"/>
</dbReference>
<keyword evidence="3" id="KW-1185">Reference proteome</keyword>
<evidence type="ECO:0000259" key="1">
    <source>
        <dbReference type="Pfam" id="PF13468"/>
    </source>
</evidence>
<dbReference type="PANTHER" id="PTHR40265:SF1">
    <property type="entry name" value="GLYOXALASE-LIKE DOMAIN-CONTAINING PROTEIN"/>
    <property type="match status" value="1"/>
</dbReference>
<evidence type="ECO:0000313" key="2">
    <source>
        <dbReference type="EMBL" id="MCK0208453.1"/>
    </source>
</evidence>
<dbReference type="Proteomes" id="UP001202867">
    <property type="component" value="Unassembled WGS sequence"/>
</dbReference>
<accession>A0ABT0DME6</accession>
<proteinExistence type="predicted"/>
<sequence>MPVIRGLDHVVHVVRDLEAAGELYDLLGFTVGSRNRHPWGTDNRIVQMPGFFIELLEIAQPEAIVPHGETSFSFGAFNRDFLAEVGQGLSMLVLEGHDPAADKLEFDTAGYGGLDLFDFSRKGKRPDGSDVEVAFSLAFAREAASPQAGFFTCLQRRPENFWAPDLQRHMNGTTGVAGVVLTAQDPAAHTDFLSVFVGTDLRRAVDGWHIAHTPRGDVDLMSPALFSQRFGVAAPEGPGLRLAALRFAVEDIAKLRRRVSSSRMGAEEIEGLVVVSPKAALGATLAFEPAA</sequence>
<protein>
    <submittedName>
        <fullName evidence="2">VOC family protein</fullName>
    </submittedName>
</protein>
<gene>
    <name evidence="2" type="ORF">MWN33_10465</name>
</gene>
<dbReference type="PANTHER" id="PTHR40265">
    <property type="entry name" value="BLL2707 PROTEIN"/>
    <property type="match status" value="1"/>
</dbReference>
<dbReference type="EMBL" id="JALKCG010000003">
    <property type="protein sequence ID" value="MCK0208453.1"/>
    <property type="molecule type" value="Genomic_DNA"/>
</dbReference>
<dbReference type="Pfam" id="PF13468">
    <property type="entry name" value="Glyoxalase_3"/>
    <property type="match status" value="1"/>
</dbReference>
<organism evidence="2 3">
    <name type="scientific">Ancylobacter koreensis</name>
    <dbReference type="NCBI Taxonomy" id="266121"/>
    <lineage>
        <taxon>Bacteria</taxon>
        <taxon>Pseudomonadati</taxon>
        <taxon>Pseudomonadota</taxon>
        <taxon>Alphaproteobacteria</taxon>
        <taxon>Hyphomicrobiales</taxon>
        <taxon>Xanthobacteraceae</taxon>
        <taxon>Ancylobacter</taxon>
    </lineage>
</organism>
<reference evidence="3" key="2">
    <citation type="submission" date="2023-07" db="EMBL/GenBank/DDBJ databases">
        <title>Ancylobacter moscoviensis sp. nov., facultatively methylotrophic bacteria from activated sludge and the reclassification of Starkeya novella (Starkey 1934) Kelly et al. 2000 as Ancylobacter novellus comb. nov., Starkeya koreensis Im et al. 2006 as Ancylobacter koreensis comb.nov., Angulomicrobium tetraedrale Vasil'eva et al. 1986 as Ancylobacter tetraedralis comb. nov., Angulomicrobium amanitiforme Fritz et al. 2004 as Ancylobacter amanitiformis comb. nov. and Methylorhabdus multivorans Doronina et al. 1996 as Ancylobacter multivorans comb. nov. and emended description of the genus Ancylobacter.</title>
        <authorList>
            <person name="Doronina N."/>
            <person name="Chemodurova A."/>
            <person name="Grouzdev D."/>
            <person name="Koziaeva V."/>
            <person name="Shi W."/>
            <person name="Wu L."/>
            <person name="Kaparullina E."/>
        </authorList>
    </citation>
    <scope>NUCLEOTIDE SEQUENCE [LARGE SCALE GENOMIC DNA]</scope>
    <source>
        <strain evidence="3">Jip08</strain>
    </source>
</reference>
<name>A0ABT0DME6_9HYPH</name>
<feature type="domain" description="Glyoxalase-like" evidence="1">
    <location>
        <begin position="7"/>
        <end position="192"/>
    </location>
</feature>
<reference evidence="2 3" key="1">
    <citation type="submission" date="2022-04" db="EMBL/GenBank/DDBJ databases">
        <authorList>
            <person name="Grouzdev D.S."/>
            <person name="Pantiukh K.S."/>
            <person name="Krutkina M.S."/>
        </authorList>
    </citation>
    <scope>NUCLEOTIDE SEQUENCE [LARGE SCALE GENOMIC DNA]</scope>
    <source>
        <strain evidence="2 3">Jip08</strain>
    </source>
</reference>
<dbReference type="InterPro" id="IPR025870">
    <property type="entry name" value="Glyoxalase-like_dom"/>
</dbReference>